<name>A0ABR4IKI8_9EURO</name>
<dbReference type="Proteomes" id="UP001610335">
    <property type="component" value="Unassembled WGS sequence"/>
</dbReference>
<organism evidence="1 2">
    <name type="scientific">Aspergillus cavernicola</name>
    <dbReference type="NCBI Taxonomy" id="176166"/>
    <lineage>
        <taxon>Eukaryota</taxon>
        <taxon>Fungi</taxon>
        <taxon>Dikarya</taxon>
        <taxon>Ascomycota</taxon>
        <taxon>Pezizomycotina</taxon>
        <taxon>Eurotiomycetes</taxon>
        <taxon>Eurotiomycetidae</taxon>
        <taxon>Eurotiales</taxon>
        <taxon>Aspergillaceae</taxon>
        <taxon>Aspergillus</taxon>
        <taxon>Aspergillus subgen. Nidulantes</taxon>
    </lineage>
</organism>
<protein>
    <submittedName>
        <fullName evidence="1">Uncharacterized protein</fullName>
    </submittedName>
</protein>
<dbReference type="EMBL" id="JBFXLS010000021">
    <property type="protein sequence ID" value="KAL2828295.1"/>
    <property type="molecule type" value="Genomic_DNA"/>
</dbReference>
<reference evidence="1 2" key="1">
    <citation type="submission" date="2024-07" db="EMBL/GenBank/DDBJ databases">
        <title>Section-level genome sequencing and comparative genomics of Aspergillus sections Usti and Cavernicolus.</title>
        <authorList>
            <consortium name="Lawrence Berkeley National Laboratory"/>
            <person name="Nybo J.L."/>
            <person name="Vesth T.C."/>
            <person name="Theobald S."/>
            <person name="Frisvad J.C."/>
            <person name="Larsen T.O."/>
            <person name="Kjaerboelling I."/>
            <person name="Rothschild-Mancinelli K."/>
            <person name="Lyhne E.K."/>
            <person name="Kogle M.E."/>
            <person name="Barry K."/>
            <person name="Clum A."/>
            <person name="Na H."/>
            <person name="Ledsgaard L."/>
            <person name="Lin J."/>
            <person name="Lipzen A."/>
            <person name="Kuo A."/>
            <person name="Riley R."/>
            <person name="Mondo S."/>
            <person name="LaButti K."/>
            <person name="Haridas S."/>
            <person name="Pangalinan J."/>
            <person name="Salamov A.A."/>
            <person name="Simmons B.A."/>
            <person name="Magnuson J.K."/>
            <person name="Chen J."/>
            <person name="Drula E."/>
            <person name="Henrissat B."/>
            <person name="Wiebenga A."/>
            <person name="Lubbers R.J."/>
            <person name="Gomes A.C."/>
            <person name="Makela M.R."/>
            <person name="Stajich J."/>
            <person name="Grigoriev I.V."/>
            <person name="Mortensen U.H."/>
            <person name="De vries R.P."/>
            <person name="Baker S.E."/>
            <person name="Andersen M.R."/>
        </authorList>
    </citation>
    <scope>NUCLEOTIDE SEQUENCE [LARGE SCALE GENOMIC DNA]</scope>
    <source>
        <strain evidence="1 2">CBS 600.67</strain>
    </source>
</reference>
<gene>
    <name evidence="1" type="ORF">BDW59DRAFT_171077</name>
</gene>
<keyword evidence="2" id="KW-1185">Reference proteome</keyword>
<evidence type="ECO:0000313" key="1">
    <source>
        <dbReference type="EMBL" id="KAL2828295.1"/>
    </source>
</evidence>
<proteinExistence type="predicted"/>
<sequence>MRPTFSLPPNTPTAIGSTAARIREFPLDQSREILGSNGARIIYDKGLRRLIVKLPSRPHEVAHRFLEREIEEQTLSKNLKRRYLNQLPAGRSRQWPTVVIECGYSESTTYPREMAGLWISSSDGQRPCSRILVKKWILDSALQMSDSLLCSQGQSSVREQQVSIIRNQDSSAAEMFLRAPAPPVEQDHVLSEQDFRGFVQDVWEEMELSTVMY</sequence>
<evidence type="ECO:0000313" key="2">
    <source>
        <dbReference type="Proteomes" id="UP001610335"/>
    </source>
</evidence>
<accession>A0ABR4IKI8</accession>
<comment type="caution">
    <text evidence="1">The sequence shown here is derived from an EMBL/GenBank/DDBJ whole genome shotgun (WGS) entry which is preliminary data.</text>
</comment>